<feature type="domain" description="Pyruvate:ferredoxin oxidoreductase core" evidence="3">
    <location>
        <begin position="276"/>
        <end position="370"/>
    </location>
</feature>
<dbReference type="SUPFAM" id="SSF52518">
    <property type="entry name" value="Thiamin diphosphate-binding fold (THDP-binding)"/>
    <property type="match status" value="1"/>
</dbReference>
<dbReference type="KEGG" id="spoa:EQM13_09045"/>
<dbReference type="PANTHER" id="PTHR43088:SF1">
    <property type="entry name" value="SUBUNIT OF PYRUVATE:FLAVODOXIN OXIDOREDUCTASE"/>
    <property type="match status" value="1"/>
</dbReference>
<dbReference type="SUPFAM" id="SSF52922">
    <property type="entry name" value="TK C-terminal domain-like"/>
    <property type="match status" value="1"/>
</dbReference>
<protein>
    <submittedName>
        <fullName evidence="4">2-oxoacid:acceptor oxidoreductase subunit alpha</fullName>
    </submittedName>
</protein>
<dbReference type="InterPro" id="IPR052368">
    <property type="entry name" value="2-oxoacid_oxidoreductase"/>
</dbReference>
<evidence type="ECO:0000313" key="5">
    <source>
        <dbReference type="Proteomes" id="UP000287969"/>
    </source>
</evidence>
<dbReference type="Pfam" id="PF17147">
    <property type="entry name" value="PFOR_II"/>
    <property type="match status" value="1"/>
</dbReference>
<dbReference type="Gene3D" id="3.40.50.920">
    <property type="match status" value="1"/>
</dbReference>
<dbReference type="CDD" id="cd07034">
    <property type="entry name" value="TPP_PYR_PFOR_IOR-alpha_like"/>
    <property type="match status" value="1"/>
</dbReference>
<feature type="domain" description="Pyruvate flavodoxin/ferredoxin oxidoreductase pyrimidine binding" evidence="2">
    <location>
        <begin position="16"/>
        <end position="243"/>
    </location>
</feature>
<dbReference type="OrthoDB" id="9794954at2"/>
<sequence>MRNNIKLFQGNEACVEGAIAAGMRFYAGYPITPSTEIAEESSVKLPRVGGKFLQTEDEISAMAAIIGASLTGMKSMTATSGPGFSLKQENIGYAAMAEVPCVIVDVQREGPSTGLPTSPSQGDVMQSRWGTHGDHPIIVISPSSVREVFDLTVRAFNLSEKYRTPVILLMDEIVAHMREGIEIPKMEDLMIINRKKPKAGDKNYLPYHVEEGELVPPMASFGEGFRFNVTGLVHTESGFTTNSTEVAESLCTRLMKKIEDNVDDIITYDELYTEDAQTIVIAYGGTARSAKSAIKQARKDGLKVGMFRPITIWPFPEKEVKRIAKQVKNIIVVELNHGQLVLEVERVVKNESNVFSLGKFNGDIITPEEILSKIKEVI</sequence>
<dbReference type="FunFam" id="3.40.50.920:FF:000013">
    <property type="entry name" value="Ferredoxin oxidoreductase alpha subunit"/>
    <property type="match status" value="1"/>
</dbReference>
<dbReference type="PANTHER" id="PTHR43088">
    <property type="entry name" value="SUBUNIT OF PYRUVATE:FLAVODOXIN OXIDOREDUCTASE-RELATED"/>
    <property type="match status" value="1"/>
</dbReference>
<evidence type="ECO:0000259" key="3">
    <source>
        <dbReference type="Pfam" id="PF17147"/>
    </source>
</evidence>
<dbReference type="Gene3D" id="3.40.50.970">
    <property type="match status" value="1"/>
</dbReference>
<dbReference type="NCBIfam" id="NF006412">
    <property type="entry name" value="PRK08659.1"/>
    <property type="match status" value="1"/>
</dbReference>
<organism evidence="4 5">
    <name type="scientific">Acidilutibacter cellobiosedens</name>
    <dbReference type="NCBI Taxonomy" id="2507161"/>
    <lineage>
        <taxon>Bacteria</taxon>
        <taxon>Bacillati</taxon>
        <taxon>Bacillota</taxon>
        <taxon>Tissierellia</taxon>
        <taxon>Tissierellales</taxon>
        <taxon>Acidilutibacteraceae</taxon>
        <taxon>Acidilutibacter</taxon>
    </lineage>
</organism>
<reference evidence="5" key="1">
    <citation type="submission" date="2019-01" db="EMBL/GenBank/DDBJ databases">
        <title>Draft genomes of a novel of Sporanaerobacter strains.</title>
        <authorList>
            <person name="Ma S."/>
        </authorList>
    </citation>
    <scope>NUCLEOTIDE SEQUENCE [LARGE SCALE GENOMIC DNA]</scope>
    <source>
        <strain evidence="5">NJN-17</strain>
    </source>
</reference>
<gene>
    <name evidence="4" type="ORF">EQM13_09045</name>
</gene>
<dbReference type="AlphaFoldDB" id="A0A410QCH4"/>
<keyword evidence="5" id="KW-1185">Reference proteome</keyword>
<dbReference type="Proteomes" id="UP000287969">
    <property type="component" value="Chromosome"/>
</dbReference>
<proteinExistence type="predicted"/>
<dbReference type="InterPro" id="IPR029061">
    <property type="entry name" value="THDP-binding"/>
</dbReference>
<dbReference type="RefSeq" id="WP_071138656.1">
    <property type="nucleotide sequence ID" value="NZ_CP035282.1"/>
</dbReference>
<dbReference type="GO" id="GO:0016491">
    <property type="term" value="F:oxidoreductase activity"/>
    <property type="evidence" value="ECO:0007669"/>
    <property type="project" value="UniProtKB-KW"/>
</dbReference>
<dbReference type="EMBL" id="CP035282">
    <property type="protein sequence ID" value="QAT61723.1"/>
    <property type="molecule type" value="Genomic_DNA"/>
</dbReference>
<dbReference type="InterPro" id="IPR009014">
    <property type="entry name" value="Transketo_C/PFOR_II"/>
</dbReference>
<dbReference type="InterPro" id="IPR033412">
    <property type="entry name" value="PFOR_II"/>
</dbReference>
<evidence type="ECO:0000259" key="2">
    <source>
        <dbReference type="Pfam" id="PF01855"/>
    </source>
</evidence>
<evidence type="ECO:0000313" key="4">
    <source>
        <dbReference type="EMBL" id="QAT61723.1"/>
    </source>
</evidence>
<accession>A0A410QCH4</accession>
<keyword evidence="1" id="KW-0560">Oxidoreductase</keyword>
<dbReference type="FunFam" id="3.40.50.970:FF:000022">
    <property type="entry name" value="2-oxoglutarate ferredoxin oxidoreductase alpha subunit"/>
    <property type="match status" value="1"/>
</dbReference>
<dbReference type="Pfam" id="PF01855">
    <property type="entry name" value="POR_N"/>
    <property type="match status" value="1"/>
</dbReference>
<name>A0A410QCH4_9FIRM</name>
<evidence type="ECO:0000256" key="1">
    <source>
        <dbReference type="ARBA" id="ARBA00023002"/>
    </source>
</evidence>
<dbReference type="InterPro" id="IPR002880">
    <property type="entry name" value="Pyrv_Fd/Flavodoxin_OxRdtase_N"/>
</dbReference>